<dbReference type="NCBIfam" id="TIGR02532">
    <property type="entry name" value="IV_pilin_GFxxxE"/>
    <property type="match status" value="1"/>
</dbReference>
<keyword evidence="9" id="KW-1185">Reference proteome</keyword>
<comment type="subcellular location">
    <subcellularLocation>
        <location evidence="1">Membrane</location>
        <topology evidence="1">Single-pass membrane protein</topology>
    </subcellularLocation>
</comment>
<feature type="region of interest" description="Disordered" evidence="6">
    <location>
        <begin position="122"/>
        <end position="144"/>
    </location>
</feature>
<keyword evidence="3 7" id="KW-0812">Transmembrane</keyword>
<evidence type="ECO:0000256" key="3">
    <source>
        <dbReference type="ARBA" id="ARBA00022692"/>
    </source>
</evidence>
<protein>
    <submittedName>
        <fullName evidence="8">Type II secretion system protein</fullName>
    </submittedName>
</protein>
<evidence type="ECO:0000256" key="1">
    <source>
        <dbReference type="ARBA" id="ARBA00004167"/>
    </source>
</evidence>
<evidence type="ECO:0000256" key="7">
    <source>
        <dbReference type="SAM" id="Phobius"/>
    </source>
</evidence>
<proteinExistence type="predicted"/>
<dbReference type="PRINTS" id="PR00885">
    <property type="entry name" value="BCTERIALGSPH"/>
</dbReference>
<reference evidence="9" key="1">
    <citation type="journal article" date="2019" name="Int. J. Syst. Evol. Microbiol.">
        <title>The Global Catalogue of Microorganisms (GCM) 10K type strain sequencing project: providing services to taxonomists for standard genome sequencing and annotation.</title>
        <authorList>
            <consortium name="The Broad Institute Genomics Platform"/>
            <consortium name="The Broad Institute Genome Sequencing Center for Infectious Disease"/>
            <person name="Wu L."/>
            <person name="Ma J."/>
        </authorList>
    </citation>
    <scope>NUCLEOTIDE SEQUENCE [LARGE SCALE GENOMIC DNA]</scope>
    <source>
        <strain evidence="9">KCTC 22245</strain>
    </source>
</reference>
<organism evidence="8 9">
    <name type="scientific">Parvularcula lutaonensis</name>
    <dbReference type="NCBI Taxonomy" id="491923"/>
    <lineage>
        <taxon>Bacteria</taxon>
        <taxon>Pseudomonadati</taxon>
        <taxon>Pseudomonadota</taxon>
        <taxon>Alphaproteobacteria</taxon>
        <taxon>Parvularculales</taxon>
        <taxon>Parvularculaceae</taxon>
        <taxon>Parvularcula</taxon>
    </lineage>
</organism>
<accession>A0ABV7MDK4</accession>
<dbReference type="RefSeq" id="WP_189576036.1">
    <property type="nucleotide sequence ID" value="NZ_BMXU01000002.1"/>
</dbReference>
<evidence type="ECO:0000256" key="4">
    <source>
        <dbReference type="ARBA" id="ARBA00022989"/>
    </source>
</evidence>
<dbReference type="InterPro" id="IPR045584">
    <property type="entry name" value="Pilin-like"/>
</dbReference>
<evidence type="ECO:0000313" key="8">
    <source>
        <dbReference type="EMBL" id="MFC3303453.1"/>
    </source>
</evidence>
<name>A0ABV7MDK4_9PROT</name>
<comment type="caution">
    <text evidence="8">The sequence shown here is derived from an EMBL/GenBank/DDBJ whole genome shotgun (WGS) entry which is preliminary data.</text>
</comment>
<dbReference type="SUPFAM" id="SSF54523">
    <property type="entry name" value="Pili subunits"/>
    <property type="match status" value="1"/>
</dbReference>
<dbReference type="PROSITE" id="PS00409">
    <property type="entry name" value="PROKAR_NTER_METHYL"/>
    <property type="match status" value="1"/>
</dbReference>
<evidence type="ECO:0000313" key="9">
    <source>
        <dbReference type="Proteomes" id="UP001595607"/>
    </source>
</evidence>
<evidence type="ECO:0000256" key="6">
    <source>
        <dbReference type="SAM" id="MobiDB-lite"/>
    </source>
</evidence>
<keyword evidence="4 7" id="KW-1133">Transmembrane helix</keyword>
<sequence length="174" mass="18672">MPISAPGRTEAGLTLVELLVVMLIIGMTAGIVIFAVPRGQSDLAKASLQVERDIAALREAAVAEVALYGVRTMPRGYVLYKAEEGAWSELAVRELPRSVDLELKPEGGWELEEHRGEIPLGIPPADDDDAPKEPEVVFGPEGSVTPFSVKLSDGRRDAEIRVGPFGELVEEGDA</sequence>
<dbReference type="Pfam" id="PF07963">
    <property type="entry name" value="N_methyl"/>
    <property type="match status" value="1"/>
</dbReference>
<dbReference type="InterPro" id="IPR002416">
    <property type="entry name" value="T2SS_protein-GspH"/>
</dbReference>
<evidence type="ECO:0000256" key="2">
    <source>
        <dbReference type="ARBA" id="ARBA00022481"/>
    </source>
</evidence>
<feature type="transmembrane region" description="Helical" evidence="7">
    <location>
        <begin position="12"/>
        <end position="36"/>
    </location>
</feature>
<dbReference type="Proteomes" id="UP001595607">
    <property type="component" value="Unassembled WGS sequence"/>
</dbReference>
<gene>
    <name evidence="8" type="ORF">ACFONP_11995</name>
</gene>
<dbReference type="InterPro" id="IPR012902">
    <property type="entry name" value="N_methyl_site"/>
</dbReference>
<dbReference type="EMBL" id="JBHRVA010000003">
    <property type="protein sequence ID" value="MFC3303453.1"/>
    <property type="molecule type" value="Genomic_DNA"/>
</dbReference>
<evidence type="ECO:0000256" key="5">
    <source>
        <dbReference type="ARBA" id="ARBA00023136"/>
    </source>
</evidence>
<keyword evidence="2" id="KW-0488">Methylation</keyword>
<dbReference type="Gene3D" id="3.55.40.10">
    <property type="entry name" value="minor pseudopilin epsh domain"/>
    <property type="match status" value="1"/>
</dbReference>
<keyword evidence="5 7" id="KW-0472">Membrane</keyword>